<dbReference type="CDD" id="cd00383">
    <property type="entry name" value="trans_reg_C"/>
    <property type="match status" value="1"/>
</dbReference>
<dbReference type="SMART" id="SM00862">
    <property type="entry name" value="Trans_reg_C"/>
    <property type="match status" value="1"/>
</dbReference>
<keyword evidence="12" id="KW-1185">Reference proteome</keyword>
<dbReference type="InterPro" id="IPR016032">
    <property type="entry name" value="Sig_transdc_resp-reg_C-effctor"/>
</dbReference>
<feature type="domain" description="OmpR/PhoB-type" evidence="10">
    <location>
        <begin position="173"/>
        <end position="275"/>
    </location>
</feature>
<evidence type="ECO:0000313" key="11">
    <source>
        <dbReference type="EMBL" id="VVE50676.1"/>
    </source>
</evidence>
<dbReference type="GO" id="GO:0006355">
    <property type="term" value="P:regulation of DNA-templated transcription"/>
    <property type="evidence" value="ECO:0007669"/>
    <property type="project" value="InterPro"/>
</dbReference>
<dbReference type="PROSITE" id="PS50110">
    <property type="entry name" value="RESPONSE_REGULATORY"/>
    <property type="match status" value="1"/>
</dbReference>
<dbReference type="GO" id="GO:0000976">
    <property type="term" value="F:transcription cis-regulatory region binding"/>
    <property type="evidence" value="ECO:0007669"/>
    <property type="project" value="TreeGrafter"/>
</dbReference>
<dbReference type="InterPro" id="IPR036388">
    <property type="entry name" value="WH-like_DNA-bd_sf"/>
</dbReference>
<dbReference type="SUPFAM" id="SSF46894">
    <property type="entry name" value="C-terminal effector domain of the bipartite response regulators"/>
    <property type="match status" value="1"/>
</dbReference>
<dbReference type="InterPro" id="IPR001867">
    <property type="entry name" value="OmpR/PhoB-type_DNA-bd"/>
</dbReference>
<accession>A0A5E4YPE4</accession>
<dbReference type="GO" id="GO:0005829">
    <property type="term" value="C:cytosol"/>
    <property type="evidence" value="ECO:0007669"/>
    <property type="project" value="TreeGrafter"/>
</dbReference>
<evidence type="ECO:0000313" key="12">
    <source>
        <dbReference type="Proteomes" id="UP000366819"/>
    </source>
</evidence>
<evidence type="ECO:0000256" key="5">
    <source>
        <dbReference type="ARBA" id="ARBA00023163"/>
    </source>
</evidence>
<dbReference type="Gene3D" id="6.10.250.690">
    <property type="match status" value="1"/>
</dbReference>
<keyword evidence="1 6" id="KW-0597">Phosphoprotein</keyword>
<dbReference type="GO" id="GO:0000156">
    <property type="term" value="F:phosphorelay response regulator activity"/>
    <property type="evidence" value="ECO:0007669"/>
    <property type="project" value="TreeGrafter"/>
</dbReference>
<feature type="region of interest" description="Disordered" evidence="8">
    <location>
        <begin position="1"/>
        <end position="26"/>
    </location>
</feature>
<evidence type="ECO:0000256" key="4">
    <source>
        <dbReference type="ARBA" id="ARBA00023125"/>
    </source>
</evidence>
<dbReference type="GO" id="GO:0032993">
    <property type="term" value="C:protein-DNA complex"/>
    <property type="evidence" value="ECO:0007669"/>
    <property type="project" value="TreeGrafter"/>
</dbReference>
<dbReference type="PANTHER" id="PTHR48111:SF59">
    <property type="entry name" value="TRANSCRIPTIONAL REGULATORY PROTEIN BAER"/>
    <property type="match status" value="1"/>
</dbReference>
<evidence type="ECO:0000256" key="2">
    <source>
        <dbReference type="ARBA" id="ARBA00023012"/>
    </source>
</evidence>
<dbReference type="InterPro" id="IPR001789">
    <property type="entry name" value="Sig_transdc_resp-reg_receiver"/>
</dbReference>
<dbReference type="Pfam" id="PF00486">
    <property type="entry name" value="Trans_reg_C"/>
    <property type="match status" value="1"/>
</dbReference>
<name>A0A5E4YPE4_9BURK</name>
<dbReference type="EMBL" id="CABPSN010000009">
    <property type="protein sequence ID" value="VVE50676.1"/>
    <property type="molecule type" value="Genomic_DNA"/>
</dbReference>
<dbReference type="FunFam" id="3.40.50.2300:FF:000001">
    <property type="entry name" value="DNA-binding response regulator PhoB"/>
    <property type="match status" value="1"/>
</dbReference>
<evidence type="ECO:0000256" key="7">
    <source>
        <dbReference type="PROSITE-ProRule" id="PRU01091"/>
    </source>
</evidence>
<dbReference type="PROSITE" id="PS51755">
    <property type="entry name" value="OMPR_PHOB"/>
    <property type="match status" value="1"/>
</dbReference>
<keyword evidence="3" id="KW-0805">Transcription regulation</keyword>
<dbReference type="SUPFAM" id="SSF52172">
    <property type="entry name" value="CheY-like"/>
    <property type="match status" value="1"/>
</dbReference>
<feature type="modified residue" description="4-aspartylphosphate" evidence="6">
    <location>
        <position position="94"/>
    </location>
</feature>
<evidence type="ECO:0000259" key="10">
    <source>
        <dbReference type="PROSITE" id="PS51755"/>
    </source>
</evidence>
<feature type="domain" description="Response regulatory" evidence="9">
    <location>
        <begin position="45"/>
        <end position="158"/>
    </location>
</feature>
<organism evidence="11 12">
    <name type="scientific">Pandoraea aquatica</name>
    <dbReference type="NCBI Taxonomy" id="2508290"/>
    <lineage>
        <taxon>Bacteria</taxon>
        <taxon>Pseudomonadati</taxon>
        <taxon>Pseudomonadota</taxon>
        <taxon>Betaproteobacteria</taxon>
        <taxon>Burkholderiales</taxon>
        <taxon>Burkholderiaceae</taxon>
        <taxon>Pandoraea</taxon>
    </lineage>
</organism>
<keyword evidence="2" id="KW-0902">Two-component regulatory system</keyword>
<proteinExistence type="predicted"/>
<feature type="compositionally biased region" description="Low complexity" evidence="8">
    <location>
        <begin position="1"/>
        <end position="22"/>
    </location>
</feature>
<sequence length="307" mass="33097">MHTHSSTSLQSASGTSGLSSLTPTPPAHSAIVSTPAAMALSDAAPILIVEDEPKLAALLAEYLRVAGMPCRILTDGRDVLPAVRVTQPRLVLLDLMLPGMDGLEVCRAVREISEVPIVMLTARAAETDRLLGLELGADDYICKPFSPREVVARVKAILRRVRGGTMVSPGTVTATPAAPPTPALVIDAVRHHAKLDGHELPLTPVELRLLATLASHPDKTFPRAHLLDRMYDDHRVVADRTVDSHIKNLRRKLQAIRPDEEIVRSIYGVGYRLELRTDMPAVPTLPTMQTVRPGVAAIDNPTGAVPE</sequence>
<dbReference type="Gene3D" id="1.10.10.10">
    <property type="entry name" value="Winged helix-like DNA-binding domain superfamily/Winged helix DNA-binding domain"/>
    <property type="match status" value="1"/>
</dbReference>
<evidence type="ECO:0000256" key="6">
    <source>
        <dbReference type="PROSITE-ProRule" id="PRU00169"/>
    </source>
</evidence>
<evidence type="ECO:0000256" key="8">
    <source>
        <dbReference type="SAM" id="MobiDB-lite"/>
    </source>
</evidence>
<evidence type="ECO:0000256" key="1">
    <source>
        <dbReference type="ARBA" id="ARBA00022553"/>
    </source>
</evidence>
<dbReference type="InterPro" id="IPR039420">
    <property type="entry name" value="WalR-like"/>
</dbReference>
<dbReference type="InterPro" id="IPR011006">
    <property type="entry name" value="CheY-like_superfamily"/>
</dbReference>
<evidence type="ECO:0000259" key="9">
    <source>
        <dbReference type="PROSITE" id="PS50110"/>
    </source>
</evidence>
<dbReference type="Gene3D" id="3.40.50.2300">
    <property type="match status" value="1"/>
</dbReference>
<dbReference type="Pfam" id="PF00072">
    <property type="entry name" value="Response_reg"/>
    <property type="match status" value="1"/>
</dbReference>
<dbReference type="SMART" id="SM00448">
    <property type="entry name" value="REC"/>
    <property type="match status" value="1"/>
</dbReference>
<dbReference type="Proteomes" id="UP000366819">
    <property type="component" value="Unassembled WGS sequence"/>
</dbReference>
<reference evidence="11 12" key="1">
    <citation type="submission" date="2019-08" db="EMBL/GenBank/DDBJ databases">
        <authorList>
            <person name="Peeters C."/>
        </authorList>
    </citation>
    <scope>NUCLEOTIDE SEQUENCE [LARGE SCALE GENOMIC DNA]</scope>
    <source>
        <strain evidence="11 12">LMG 31011</strain>
    </source>
</reference>
<dbReference type="AlphaFoldDB" id="A0A5E4YPE4"/>
<gene>
    <name evidence="11" type="ORF">PAQ31011_04690</name>
</gene>
<feature type="DNA-binding region" description="OmpR/PhoB-type" evidence="7">
    <location>
        <begin position="173"/>
        <end position="275"/>
    </location>
</feature>
<keyword evidence="4 7" id="KW-0238">DNA-binding</keyword>
<protein>
    <submittedName>
        <fullName evidence="11">DNA-binding response regulator</fullName>
    </submittedName>
</protein>
<evidence type="ECO:0000256" key="3">
    <source>
        <dbReference type="ARBA" id="ARBA00023015"/>
    </source>
</evidence>
<keyword evidence="5" id="KW-0804">Transcription</keyword>
<dbReference type="PANTHER" id="PTHR48111">
    <property type="entry name" value="REGULATOR OF RPOS"/>
    <property type="match status" value="1"/>
</dbReference>